<dbReference type="AlphaFoldDB" id="F5Z160"/>
<dbReference type="HOGENOM" id="CLU_3330470_0_0_11"/>
<reference evidence="1 2" key="1">
    <citation type="journal article" date="2011" name="J. Bacteriol.">
        <title>Complete genome sequence of a novel clinical isolate, the nontuberculous Mycobacterium strain JDM601.</title>
        <authorList>
            <person name="Zhang Z.Y."/>
            <person name="Sun Z.Q."/>
            <person name="Wang Z.L."/>
            <person name="Wen Z.L."/>
            <person name="Sun Q.W."/>
            <person name="Zhu Z.Q."/>
            <person name="Song Y.Z."/>
            <person name="Zhao J.W."/>
            <person name="Wang H.H."/>
            <person name="Zhang S.L."/>
            <person name="Guo X.K."/>
        </authorList>
    </citation>
    <scope>NUCLEOTIDE SEQUENCE [LARGE SCALE GENOMIC DNA]</scope>
    <source>
        <strain evidence="1 2">JDM601</strain>
    </source>
</reference>
<proteinExistence type="predicted"/>
<dbReference type="Proteomes" id="UP000009224">
    <property type="component" value="Chromosome"/>
</dbReference>
<gene>
    <name evidence="1" type="ordered locus">JDM601_2948</name>
</gene>
<accession>F5Z160</accession>
<protein>
    <submittedName>
        <fullName evidence="1">Uncharacterized protein</fullName>
    </submittedName>
</protein>
<dbReference type="STRING" id="875328.JDM601_2948"/>
<dbReference type="KEGG" id="mjd:JDM601_2948"/>
<dbReference type="EMBL" id="CP002329">
    <property type="protein sequence ID" value="AEF36948.1"/>
    <property type="molecule type" value="Genomic_DNA"/>
</dbReference>
<sequence>MFDAELASLTAIGGLGTAGLVDLIQTAARLAGRGPSGG</sequence>
<evidence type="ECO:0000313" key="1">
    <source>
        <dbReference type="EMBL" id="AEF36948.1"/>
    </source>
</evidence>
<name>F5Z160_MYCSD</name>
<keyword evidence="2" id="KW-1185">Reference proteome</keyword>
<organism evidence="1 2">
    <name type="scientific">Mycolicibacter sinensis (strain JDM601)</name>
    <name type="common">Mycobacterium sinense</name>
    <dbReference type="NCBI Taxonomy" id="875328"/>
    <lineage>
        <taxon>Bacteria</taxon>
        <taxon>Bacillati</taxon>
        <taxon>Actinomycetota</taxon>
        <taxon>Actinomycetes</taxon>
        <taxon>Mycobacteriales</taxon>
        <taxon>Mycobacteriaceae</taxon>
        <taxon>Mycolicibacter</taxon>
    </lineage>
</organism>
<evidence type="ECO:0000313" key="2">
    <source>
        <dbReference type="Proteomes" id="UP000009224"/>
    </source>
</evidence>